<name>A0A097AR50_THEKI</name>
<dbReference type="GO" id="GO:0005886">
    <property type="term" value="C:plasma membrane"/>
    <property type="evidence" value="ECO:0007669"/>
    <property type="project" value="UniProtKB-SubCell"/>
</dbReference>
<dbReference type="InterPro" id="IPR002781">
    <property type="entry name" value="TM_pro_TauE-like"/>
</dbReference>
<dbReference type="Pfam" id="PF01925">
    <property type="entry name" value="TauE"/>
    <property type="match status" value="1"/>
</dbReference>
<keyword evidence="5 6" id="KW-0472">Membrane</keyword>
<keyword evidence="6" id="KW-1003">Cell membrane</keyword>
<keyword evidence="4 6" id="KW-1133">Transmembrane helix</keyword>
<evidence type="ECO:0000256" key="4">
    <source>
        <dbReference type="ARBA" id="ARBA00022989"/>
    </source>
</evidence>
<dbReference type="AlphaFoldDB" id="A0A097AR50"/>
<evidence type="ECO:0000256" key="5">
    <source>
        <dbReference type="ARBA" id="ARBA00023136"/>
    </source>
</evidence>
<organism evidence="7 8">
    <name type="scientific">Thermoanaerobacter kivui</name>
    <name type="common">Acetogenium kivui</name>
    <dbReference type="NCBI Taxonomy" id="2325"/>
    <lineage>
        <taxon>Bacteria</taxon>
        <taxon>Bacillati</taxon>
        <taxon>Bacillota</taxon>
        <taxon>Clostridia</taxon>
        <taxon>Thermoanaerobacterales</taxon>
        <taxon>Thermoanaerobacteraceae</taxon>
        <taxon>Thermoanaerobacter</taxon>
    </lineage>
</organism>
<dbReference type="KEGG" id="tki:TKV_c11230"/>
<dbReference type="InterPro" id="IPR051598">
    <property type="entry name" value="TSUP/Inactive_protease-like"/>
</dbReference>
<feature type="transmembrane region" description="Helical" evidence="6">
    <location>
        <begin position="67"/>
        <end position="87"/>
    </location>
</feature>
<sequence>MEFRILKLFRDKIIISKSEKGDKMADKLKLFFIGFITGIINGLLGAGGGTLIVPAMVFLLGIEDHKAHATAISIILPLTIVSSFIYLQNKIIDIPLTINVAVGSTIGGIIGAYFLNKLSIPILRKIFGIIMIVASVRMLVS</sequence>
<comment type="similarity">
    <text evidence="2 6">Belongs to the 4-toluene sulfonate uptake permease (TSUP) (TC 2.A.102) family.</text>
</comment>
<dbReference type="PANTHER" id="PTHR43701">
    <property type="entry name" value="MEMBRANE TRANSPORTER PROTEIN MJ0441-RELATED"/>
    <property type="match status" value="1"/>
</dbReference>
<evidence type="ECO:0000256" key="1">
    <source>
        <dbReference type="ARBA" id="ARBA00004141"/>
    </source>
</evidence>
<keyword evidence="3 6" id="KW-0812">Transmembrane</keyword>
<reference evidence="8" key="1">
    <citation type="journal article" date="2015" name="Genome Announc.">
        <title>Whole-Genome Sequences of 80 Environmental and Clinical Isolates of Burkholderia pseudomallei.</title>
        <authorList>
            <person name="Johnson S.L."/>
            <person name="Baker A.L."/>
            <person name="Chain P.S."/>
            <person name="Currie B.J."/>
            <person name="Daligault H.E."/>
            <person name="Davenport K.W."/>
            <person name="Davis C.B."/>
            <person name="Inglis T.J."/>
            <person name="Kaestli M."/>
            <person name="Koren S."/>
            <person name="Mayo M."/>
            <person name="Merritt A.J."/>
            <person name="Price E.P."/>
            <person name="Sarovich D.S."/>
            <person name="Warner J."/>
            <person name="Rosovitz M.J."/>
        </authorList>
    </citation>
    <scope>NUCLEOTIDE SEQUENCE [LARGE SCALE GENOMIC DNA]</scope>
    <source>
        <strain evidence="8">DSM 2030</strain>
    </source>
</reference>
<evidence type="ECO:0000256" key="6">
    <source>
        <dbReference type="RuleBase" id="RU363041"/>
    </source>
</evidence>
<feature type="transmembrane region" description="Helical" evidence="6">
    <location>
        <begin position="94"/>
        <end position="116"/>
    </location>
</feature>
<keyword evidence="8" id="KW-1185">Reference proteome</keyword>
<feature type="transmembrane region" description="Helical" evidence="6">
    <location>
        <begin position="30"/>
        <end position="61"/>
    </location>
</feature>
<dbReference type="EMBL" id="CP009170">
    <property type="protein sequence ID" value="AIS52295.1"/>
    <property type="molecule type" value="Genomic_DNA"/>
</dbReference>
<evidence type="ECO:0000313" key="7">
    <source>
        <dbReference type="EMBL" id="AIS52295.1"/>
    </source>
</evidence>
<evidence type="ECO:0000256" key="2">
    <source>
        <dbReference type="ARBA" id="ARBA00009142"/>
    </source>
</evidence>
<proteinExistence type="inferred from homology"/>
<evidence type="ECO:0000313" key="8">
    <source>
        <dbReference type="Proteomes" id="UP000029669"/>
    </source>
</evidence>
<dbReference type="Proteomes" id="UP000029669">
    <property type="component" value="Chromosome"/>
</dbReference>
<evidence type="ECO:0000256" key="3">
    <source>
        <dbReference type="ARBA" id="ARBA00022692"/>
    </source>
</evidence>
<accession>A0A097AR50</accession>
<dbReference type="STRING" id="2325.TKV_c11230"/>
<feature type="transmembrane region" description="Helical" evidence="6">
    <location>
        <begin position="122"/>
        <end position="140"/>
    </location>
</feature>
<protein>
    <recommendedName>
        <fullName evidence="6">Probable membrane transporter protein</fullName>
    </recommendedName>
</protein>
<comment type="subcellular location">
    <subcellularLocation>
        <location evidence="6">Cell membrane</location>
        <topology evidence="6">Multi-pass membrane protein</topology>
    </subcellularLocation>
    <subcellularLocation>
        <location evidence="1">Membrane</location>
        <topology evidence="1">Multi-pass membrane protein</topology>
    </subcellularLocation>
</comment>
<dbReference type="eggNOG" id="COG0730">
    <property type="taxonomic scope" value="Bacteria"/>
</dbReference>
<dbReference type="HOGENOM" id="CLU_045498_13_3_9"/>
<dbReference type="PANTHER" id="PTHR43701:SF2">
    <property type="entry name" value="MEMBRANE TRANSPORTER PROTEIN YJNA-RELATED"/>
    <property type="match status" value="1"/>
</dbReference>
<gene>
    <name evidence="7" type="ORF">TKV_c11230</name>
</gene>